<gene>
    <name evidence="1" type="ORF">S03H2_59468</name>
</gene>
<sequence>MYPLVRKGVTSAYNWGFGTDLGIYSRGKHQDLAKEFIRFTNSPEGAKIFVKYYVNPAAAGALDIRALPGTDNPIFDECIELFSSVEGRASEYFYTQAEAQDALFTGTVNVMIGQQTIDDVLANLDEVSGYKR</sequence>
<comment type="caution">
    <text evidence="1">The sequence shown here is derived from an EMBL/GenBank/DDBJ whole genome shotgun (WGS) entry which is preliminary data.</text>
</comment>
<protein>
    <submittedName>
        <fullName evidence="1">Uncharacterized protein</fullName>
    </submittedName>
</protein>
<accession>X1KK86</accession>
<name>X1KK86_9ZZZZ</name>
<dbReference type="EMBL" id="BARU01038242">
    <property type="protein sequence ID" value="GAH82483.1"/>
    <property type="molecule type" value="Genomic_DNA"/>
</dbReference>
<evidence type="ECO:0000313" key="1">
    <source>
        <dbReference type="EMBL" id="GAH82483.1"/>
    </source>
</evidence>
<reference evidence="1" key="1">
    <citation type="journal article" date="2014" name="Front. Microbiol.">
        <title>High frequency of phylogenetically diverse reductive dehalogenase-homologous genes in deep subseafloor sedimentary metagenomes.</title>
        <authorList>
            <person name="Kawai M."/>
            <person name="Futagami T."/>
            <person name="Toyoda A."/>
            <person name="Takaki Y."/>
            <person name="Nishi S."/>
            <person name="Hori S."/>
            <person name="Arai W."/>
            <person name="Tsubouchi T."/>
            <person name="Morono Y."/>
            <person name="Uchiyama I."/>
            <person name="Ito T."/>
            <person name="Fujiyama A."/>
            <person name="Inagaki F."/>
            <person name="Takami H."/>
        </authorList>
    </citation>
    <scope>NUCLEOTIDE SEQUENCE</scope>
    <source>
        <strain evidence="1">Expedition CK06-06</strain>
    </source>
</reference>
<dbReference type="AlphaFoldDB" id="X1KK86"/>
<proteinExistence type="predicted"/>
<dbReference type="SUPFAM" id="SSF53850">
    <property type="entry name" value="Periplasmic binding protein-like II"/>
    <property type="match status" value="1"/>
</dbReference>
<organism evidence="1">
    <name type="scientific">marine sediment metagenome</name>
    <dbReference type="NCBI Taxonomy" id="412755"/>
    <lineage>
        <taxon>unclassified sequences</taxon>
        <taxon>metagenomes</taxon>
        <taxon>ecological metagenomes</taxon>
    </lineage>
</organism>
<dbReference type="Gene3D" id="3.40.190.10">
    <property type="entry name" value="Periplasmic binding protein-like II"/>
    <property type="match status" value="1"/>
</dbReference>